<feature type="domain" description="HTH deoR-type" evidence="7">
    <location>
        <begin position="1"/>
        <end position="56"/>
    </location>
</feature>
<dbReference type="RefSeq" id="WP_003497384.1">
    <property type="nucleotide sequence ID" value="NZ_BAABZD010000003.1"/>
</dbReference>
<dbReference type="Pfam" id="PF00455">
    <property type="entry name" value="DeoRC"/>
    <property type="match status" value="1"/>
</dbReference>
<name>A0AAW5EYW8_CLOSY</name>
<dbReference type="PRINTS" id="PR00037">
    <property type="entry name" value="HTHLACR"/>
</dbReference>
<dbReference type="GeneID" id="57967801"/>
<protein>
    <recommendedName>
        <fullName evidence="1">Lactose phosphotransferase system repressor</fullName>
    </recommendedName>
</protein>
<dbReference type="InterPro" id="IPR018356">
    <property type="entry name" value="Tscrpt_reg_HTH_DeoR_CS"/>
</dbReference>
<dbReference type="EMBL" id="JAINVB010000001">
    <property type="protein sequence ID" value="MCK0084505.1"/>
    <property type="molecule type" value="Genomic_DNA"/>
</dbReference>
<proteinExistence type="predicted"/>
<dbReference type="Pfam" id="PF08220">
    <property type="entry name" value="HTH_DeoR"/>
    <property type="match status" value="1"/>
</dbReference>
<dbReference type="InterPro" id="IPR036388">
    <property type="entry name" value="WH-like_DNA-bd_sf"/>
</dbReference>
<dbReference type="Gene3D" id="1.10.10.10">
    <property type="entry name" value="Winged helix-like DNA-binding domain superfamily/Winged helix DNA-binding domain"/>
    <property type="match status" value="1"/>
</dbReference>
<keyword evidence="3" id="KW-0805">Transcription regulation</keyword>
<dbReference type="PANTHER" id="PTHR30363:SF4">
    <property type="entry name" value="GLYCEROL-3-PHOSPHATE REGULON REPRESSOR"/>
    <property type="match status" value="1"/>
</dbReference>
<gene>
    <name evidence="8" type="ORF">K5I21_01165</name>
    <name evidence="9" type="ORF">PM006_10880</name>
</gene>
<keyword evidence="2" id="KW-0678">Repressor</keyword>
<evidence type="ECO:0000256" key="2">
    <source>
        <dbReference type="ARBA" id="ARBA00022491"/>
    </source>
</evidence>
<dbReference type="GO" id="GO:0003700">
    <property type="term" value="F:DNA-binding transcription factor activity"/>
    <property type="evidence" value="ECO:0007669"/>
    <property type="project" value="InterPro"/>
</dbReference>
<reference evidence="8" key="1">
    <citation type="journal article" date="2022" name="Cell Host Microbe">
        <title>Colonization of the live biotherapeutic product VE303 and modulation of the microbiota and metabolites in healthy volunteers.</title>
        <authorList>
            <person name="Dsouza M."/>
            <person name="Menon R."/>
            <person name="Crossette E."/>
            <person name="Bhattarai S.K."/>
            <person name="Schneider J."/>
            <person name="Kim Y.G."/>
            <person name="Reddy S."/>
            <person name="Caballero S."/>
            <person name="Felix C."/>
            <person name="Cornacchione L."/>
            <person name="Hendrickson J."/>
            <person name="Watson A.R."/>
            <person name="Minot S.S."/>
            <person name="Greenfield N."/>
            <person name="Schopf L."/>
            <person name="Szabady R."/>
            <person name="Patarroyo J."/>
            <person name="Smith W."/>
            <person name="Harrison P."/>
            <person name="Kuijper E.J."/>
            <person name="Kelly C.P."/>
            <person name="Olle B."/>
            <person name="Bobilev D."/>
            <person name="Silber J.L."/>
            <person name="Bucci V."/>
            <person name="Roberts B."/>
            <person name="Faith J."/>
            <person name="Norman J.M."/>
        </authorList>
    </citation>
    <scope>NUCLEOTIDE SEQUENCE</scope>
    <source>
        <strain evidence="8">VE303-04</strain>
    </source>
</reference>
<evidence type="ECO:0000256" key="5">
    <source>
        <dbReference type="ARBA" id="ARBA00023163"/>
    </source>
</evidence>
<evidence type="ECO:0000313" key="8">
    <source>
        <dbReference type="EMBL" id="MCK0084505.1"/>
    </source>
</evidence>
<accession>A0AAW5EYW8</accession>
<evidence type="ECO:0000259" key="7">
    <source>
        <dbReference type="PROSITE" id="PS51000"/>
    </source>
</evidence>
<comment type="function">
    <text evidence="6">Repressor of the lactose catabolism operon. Galactose-6-phosphate is the inducer.</text>
</comment>
<keyword evidence="4 8" id="KW-0238">DNA-binding</keyword>
<dbReference type="Proteomes" id="UP001300871">
    <property type="component" value="Unassembled WGS sequence"/>
</dbReference>
<evidence type="ECO:0000313" key="10">
    <source>
        <dbReference type="Proteomes" id="UP001203136"/>
    </source>
</evidence>
<evidence type="ECO:0000313" key="9">
    <source>
        <dbReference type="EMBL" id="MDB2000704.1"/>
    </source>
</evidence>
<dbReference type="InterPro" id="IPR037171">
    <property type="entry name" value="NagB/RpiA_transferase-like"/>
</dbReference>
<dbReference type="InterPro" id="IPR050313">
    <property type="entry name" value="Carb_Metab_HTH_regulators"/>
</dbReference>
<dbReference type="InterPro" id="IPR036390">
    <property type="entry name" value="WH_DNA-bd_sf"/>
</dbReference>
<dbReference type="InterPro" id="IPR014036">
    <property type="entry name" value="DeoR-like_C"/>
</dbReference>
<dbReference type="Gene3D" id="3.40.50.1360">
    <property type="match status" value="1"/>
</dbReference>
<evidence type="ECO:0000256" key="1">
    <source>
        <dbReference type="ARBA" id="ARBA00021390"/>
    </source>
</evidence>
<dbReference type="SUPFAM" id="SSF46785">
    <property type="entry name" value="Winged helix' DNA-binding domain"/>
    <property type="match status" value="1"/>
</dbReference>
<dbReference type="InterPro" id="IPR001034">
    <property type="entry name" value="DeoR_HTH"/>
</dbReference>
<reference evidence="9" key="2">
    <citation type="submission" date="2023-01" db="EMBL/GenBank/DDBJ databases">
        <title>Human gut microbiome strain richness.</title>
        <authorList>
            <person name="Chen-Liaw A."/>
        </authorList>
    </citation>
    <scope>NUCLEOTIDE SEQUENCE</scope>
    <source>
        <strain evidence="9">B1_m1001713B170214d0_201011</strain>
    </source>
</reference>
<dbReference type="PROSITE" id="PS00894">
    <property type="entry name" value="HTH_DEOR_1"/>
    <property type="match status" value="1"/>
</dbReference>
<dbReference type="SUPFAM" id="SSF100950">
    <property type="entry name" value="NagB/RpiA/CoA transferase-like"/>
    <property type="match status" value="1"/>
</dbReference>
<dbReference type="AlphaFoldDB" id="A0AAW5EYW8"/>
<dbReference type="SMART" id="SM01134">
    <property type="entry name" value="DeoRC"/>
    <property type="match status" value="1"/>
</dbReference>
<keyword evidence="5" id="KW-0804">Transcription</keyword>
<evidence type="ECO:0000256" key="4">
    <source>
        <dbReference type="ARBA" id="ARBA00023125"/>
    </source>
</evidence>
<dbReference type="GO" id="GO:0003677">
    <property type="term" value="F:DNA binding"/>
    <property type="evidence" value="ECO:0007669"/>
    <property type="project" value="UniProtKB-KW"/>
</dbReference>
<sequence>MTERHTKILDIVSEEKKVEVNRLSEMLGVSQVTIRKDLDVLEERGLLSREHGYAVMKNVDDINNRMAVRYDTKLKIAKEAAKSVVNGETIMIESGSSCALLAEQLAADKKDVTIITNSAFIATYIREVSVGRVILLGGEYQKESQVMVGPLVRQCAGEFFVDKLFVGTDGFLPEIGFTGGDMMRTEAMKSMAQSAKKVIVVTDSSKFSRQGVVVQFKLSEVHSVYTDNGIPNESKKLLEEQGIRVCVPEEGN</sequence>
<comment type="caution">
    <text evidence="8">The sequence shown here is derived from an EMBL/GenBank/DDBJ whole genome shotgun (WGS) entry which is preliminary data.</text>
</comment>
<organism evidence="8 10">
    <name type="scientific">Clostridium symbiosum</name>
    <name type="common">Bacteroides symbiosus</name>
    <dbReference type="NCBI Taxonomy" id="1512"/>
    <lineage>
        <taxon>Bacteria</taxon>
        <taxon>Bacillati</taxon>
        <taxon>Bacillota</taxon>
        <taxon>Clostridia</taxon>
        <taxon>Lachnospirales</taxon>
        <taxon>Lachnospiraceae</taxon>
        <taxon>Otoolea</taxon>
    </lineage>
</organism>
<evidence type="ECO:0000256" key="3">
    <source>
        <dbReference type="ARBA" id="ARBA00023015"/>
    </source>
</evidence>
<dbReference type="PANTHER" id="PTHR30363">
    <property type="entry name" value="HTH-TYPE TRANSCRIPTIONAL REGULATOR SRLR-RELATED"/>
    <property type="match status" value="1"/>
</dbReference>
<dbReference type="Proteomes" id="UP001203136">
    <property type="component" value="Unassembled WGS sequence"/>
</dbReference>
<dbReference type="SMART" id="SM00420">
    <property type="entry name" value="HTH_DEOR"/>
    <property type="match status" value="1"/>
</dbReference>
<dbReference type="PROSITE" id="PS51000">
    <property type="entry name" value="HTH_DEOR_2"/>
    <property type="match status" value="1"/>
</dbReference>
<evidence type="ECO:0000256" key="6">
    <source>
        <dbReference type="ARBA" id="ARBA00024937"/>
    </source>
</evidence>
<dbReference type="EMBL" id="JAQLGM010000024">
    <property type="protein sequence ID" value="MDB2000704.1"/>
    <property type="molecule type" value="Genomic_DNA"/>
</dbReference>